<keyword evidence="2" id="KW-1185">Reference proteome</keyword>
<sequence length="133" mass="16132">MQRRMVNKEDSEMAVFSKCRDLITYTLQMTNNTKRFPKSMRFTLVNRMQDKVMNLYEFILEANEIYPRNASQKENRAEKQRLALTYCKELLFYVDLSLQQGYINEKSAEYWTKLILNVKFLTAKWMKVDQQRF</sequence>
<organism evidence="1 2">
    <name type="scientific">Kurthia populi</name>
    <dbReference type="NCBI Taxonomy" id="1562132"/>
    <lineage>
        <taxon>Bacteria</taxon>
        <taxon>Bacillati</taxon>
        <taxon>Bacillota</taxon>
        <taxon>Bacilli</taxon>
        <taxon>Bacillales</taxon>
        <taxon>Caryophanaceae</taxon>
        <taxon>Kurthia</taxon>
    </lineage>
</organism>
<evidence type="ECO:0000313" key="1">
    <source>
        <dbReference type="EMBL" id="MFD2867465.1"/>
    </source>
</evidence>
<dbReference type="RefSeq" id="WP_380146754.1">
    <property type="nucleotide sequence ID" value="NZ_JBHUOR010000018.1"/>
</dbReference>
<reference evidence="2" key="1">
    <citation type="journal article" date="2019" name="Int. J. Syst. Evol. Microbiol.">
        <title>The Global Catalogue of Microorganisms (GCM) 10K type strain sequencing project: providing services to taxonomists for standard genome sequencing and annotation.</title>
        <authorList>
            <consortium name="The Broad Institute Genomics Platform"/>
            <consortium name="The Broad Institute Genome Sequencing Center for Infectious Disease"/>
            <person name="Wu L."/>
            <person name="Ma J."/>
        </authorList>
    </citation>
    <scope>NUCLEOTIDE SEQUENCE [LARGE SCALE GENOMIC DNA]</scope>
    <source>
        <strain evidence="2">KCTC 33522</strain>
    </source>
</reference>
<evidence type="ECO:0000313" key="2">
    <source>
        <dbReference type="Proteomes" id="UP001597568"/>
    </source>
</evidence>
<gene>
    <name evidence="1" type="ORF">ACFSY7_02975</name>
</gene>
<dbReference type="InterPro" id="IPR055360">
    <property type="entry name" value="bAvd"/>
</dbReference>
<accession>A0ABW5XWV3</accession>
<dbReference type="Gene3D" id="1.20.1440.60">
    <property type="entry name" value="23S rRNA-intervening sequence"/>
    <property type="match status" value="1"/>
</dbReference>
<protein>
    <submittedName>
        <fullName evidence="1">Four helix bundle protein</fullName>
    </submittedName>
</protein>
<name>A0ABW5XWV3_9BACL</name>
<proteinExistence type="predicted"/>
<dbReference type="CDD" id="cd16376">
    <property type="entry name" value="Avd_like"/>
    <property type="match status" value="1"/>
</dbReference>
<dbReference type="EMBL" id="JBHUOR010000018">
    <property type="protein sequence ID" value="MFD2867465.1"/>
    <property type="molecule type" value="Genomic_DNA"/>
</dbReference>
<comment type="caution">
    <text evidence="1">The sequence shown here is derived from an EMBL/GenBank/DDBJ whole genome shotgun (WGS) entry which is preliminary data.</text>
</comment>
<dbReference type="Proteomes" id="UP001597568">
    <property type="component" value="Unassembled WGS sequence"/>
</dbReference>
<dbReference type="InterPro" id="IPR036583">
    <property type="entry name" value="23S_rRNA_IVS_sf"/>
</dbReference>
<dbReference type="SUPFAM" id="SSF158446">
    <property type="entry name" value="IVS-encoded protein-like"/>
    <property type="match status" value="1"/>
</dbReference>